<dbReference type="Pfam" id="PF24809">
    <property type="entry name" value="DUF7708"/>
    <property type="match status" value="1"/>
</dbReference>
<protein>
    <recommendedName>
        <fullName evidence="8">Prion-inhibition and propagation HeLo domain-containing protein</fullName>
    </recommendedName>
</protein>
<dbReference type="Proteomes" id="UP000293195">
    <property type="component" value="Unassembled WGS sequence"/>
</dbReference>
<dbReference type="EMBL" id="PDXF01000006">
    <property type="protein sequence ID" value="RYO06765.1"/>
    <property type="molecule type" value="Genomic_DNA"/>
</dbReference>
<dbReference type="Proteomes" id="UP000292340">
    <property type="component" value="Unassembled WGS sequence"/>
</dbReference>
<dbReference type="Pfam" id="PF24883">
    <property type="entry name" value="NPHP3_N"/>
    <property type="match status" value="1"/>
</dbReference>
<keyword evidence="7" id="KW-1185">Reference proteome</keyword>
<dbReference type="AlphaFoldDB" id="A0AB37WHV9"/>
<gene>
    <name evidence="4" type="ORF">AA0115_g6212</name>
    <name evidence="5" type="ORF">AA0119_g2688</name>
</gene>
<dbReference type="InterPro" id="IPR056884">
    <property type="entry name" value="NPHP3-like_N"/>
</dbReference>
<evidence type="ECO:0000259" key="3">
    <source>
        <dbReference type="Pfam" id="PF24883"/>
    </source>
</evidence>
<evidence type="ECO:0000256" key="1">
    <source>
        <dbReference type="ARBA" id="ARBA00022737"/>
    </source>
</evidence>
<dbReference type="InterPro" id="IPR056125">
    <property type="entry name" value="DUF7708"/>
</dbReference>
<dbReference type="EMBL" id="PDXB01000013">
    <property type="protein sequence ID" value="RYN28262.1"/>
    <property type="molecule type" value="Genomic_DNA"/>
</dbReference>
<evidence type="ECO:0008006" key="8">
    <source>
        <dbReference type="Google" id="ProtNLM"/>
    </source>
</evidence>
<reference evidence="4" key="1">
    <citation type="submission" date="2017-10" db="EMBL/GenBank/DDBJ databases">
        <authorList>
            <person name="Armitage A.D."/>
            <person name="Barbara D.J."/>
            <person name="Woodhall J.W."/>
            <person name="Sreenivasaprasad S."/>
            <person name="Lane C.R."/>
            <person name="Clarkson J.P."/>
            <person name="Harrison R.J."/>
        </authorList>
    </citation>
    <scope>NUCLEOTIDE SEQUENCE</scope>
    <source>
        <strain evidence="4">FERA 1164</strain>
        <strain evidence="5">FERA 635</strain>
    </source>
</reference>
<comment type="caution">
    <text evidence="4">The sequence shown here is derived from an EMBL/GenBank/DDBJ whole genome shotgun (WGS) entry which is preliminary data.</text>
</comment>
<reference evidence="4 7" key="2">
    <citation type="journal article" date="2019" name="bioRxiv">
        <title>Genomics, evolutionary history and diagnostics of the Alternaria alternata species group including apple and Asian pear pathotypes.</title>
        <authorList>
            <person name="Armitage A.D."/>
            <person name="Cockerton H.M."/>
            <person name="Sreenivasaprasad S."/>
            <person name="Woodhall J.W."/>
            <person name="Lane C.R."/>
            <person name="Harrison R.J."/>
            <person name="Clarkson J.P."/>
        </authorList>
    </citation>
    <scope>NUCLEOTIDE SEQUENCE</scope>
    <source>
        <strain evidence="4">FERA 1164</strain>
        <strain evidence="7">FERA 635</strain>
    </source>
</reference>
<evidence type="ECO:0000313" key="5">
    <source>
        <dbReference type="EMBL" id="RYO06765.1"/>
    </source>
</evidence>
<keyword evidence="1" id="KW-0677">Repeat</keyword>
<evidence type="ECO:0000313" key="4">
    <source>
        <dbReference type="EMBL" id="RYN28262.1"/>
    </source>
</evidence>
<organism evidence="4 6">
    <name type="scientific">Alternaria tenuissima</name>
    <dbReference type="NCBI Taxonomy" id="119927"/>
    <lineage>
        <taxon>Eukaryota</taxon>
        <taxon>Fungi</taxon>
        <taxon>Dikarya</taxon>
        <taxon>Ascomycota</taxon>
        <taxon>Pezizomycotina</taxon>
        <taxon>Dothideomycetes</taxon>
        <taxon>Pleosporomycetidae</taxon>
        <taxon>Pleosporales</taxon>
        <taxon>Pleosporineae</taxon>
        <taxon>Pleosporaceae</taxon>
        <taxon>Alternaria</taxon>
        <taxon>Alternaria sect. Alternaria</taxon>
        <taxon>Alternaria alternata complex</taxon>
    </lineage>
</organism>
<evidence type="ECO:0000313" key="7">
    <source>
        <dbReference type="Proteomes" id="UP000293195"/>
    </source>
</evidence>
<proteinExistence type="predicted"/>
<evidence type="ECO:0000313" key="6">
    <source>
        <dbReference type="Proteomes" id="UP000292340"/>
    </source>
</evidence>
<feature type="domain" description="DUF7708" evidence="2">
    <location>
        <begin position="3"/>
        <end position="90"/>
    </location>
</feature>
<name>A0AB37WHV9_9PLEO</name>
<sequence>MKAKEEETIITAMQQMSDRLPDLRVYQRIYPEPKLGAMLMDAYMDIILLAREATSYFMSSTWGRQISTIGKPLQFEVMEQSMRKNFSRIRLRCEALLAERVDHLARELKDLTDRLDSNTVFEMAGALQLSDYHTEDAVQSLKQYREVLASVFDNDRHRAKLCLADFLDLDVGRHWQKSDSCLIMLSGRNENGVSSPMSWLSPMAVDMILSLLSEKSRVLFAMCEGSSTLETTLACLTFQLLEQNPKVVRKVEEWYKIKKLISRRGSGRVEALSEALLGIIGLQEQPVFVVIDRPELSEADPASEFAETILRMVEQTDGVLKALIIHRAEFWDWEQNKSLILRKGTPASACQALRLDQRRL</sequence>
<accession>A0AB37WHV9</accession>
<evidence type="ECO:0000259" key="2">
    <source>
        <dbReference type="Pfam" id="PF24809"/>
    </source>
</evidence>
<feature type="domain" description="Nephrocystin 3-like N-terminal" evidence="3">
    <location>
        <begin position="169"/>
        <end position="326"/>
    </location>
</feature>